<comment type="caution">
    <text evidence="1">The sequence shown here is derived from an EMBL/GenBank/DDBJ whole genome shotgun (WGS) entry which is preliminary data.</text>
</comment>
<evidence type="ECO:0000313" key="2">
    <source>
        <dbReference type="Proteomes" id="UP000533598"/>
    </source>
</evidence>
<dbReference type="RefSeq" id="WP_185003159.1">
    <property type="nucleotide sequence ID" value="NZ_BAAAUI010000085.1"/>
</dbReference>
<keyword evidence="2" id="KW-1185">Reference proteome</keyword>
<sequence length="159" mass="18117">MANRAAFDERLPEDKLRQLYVEERVGAQAIAQQVGCSVRMVYLRLAELKVPLHHPRSPRFKGVQRIAAVAHCHRLRHDQGYSVAEVAQLVRRQDRTVRSFLAVDLSSWSEDEIAEALRQYPDPFFTAGPGPEEQQAWLRVAELEHGPVNQFPLPAKETP</sequence>
<reference evidence="1 2" key="1">
    <citation type="submission" date="2020-08" db="EMBL/GenBank/DDBJ databases">
        <title>Sequencing the genomes of 1000 actinobacteria strains.</title>
        <authorList>
            <person name="Klenk H.-P."/>
        </authorList>
    </citation>
    <scope>NUCLEOTIDE SEQUENCE [LARGE SCALE GENOMIC DNA]</scope>
    <source>
        <strain evidence="1 2">DSM 44230</strain>
    </source>
</reference>
<proteinExistence type="predicted"/>
<gene>
    <name evidence="1" type="ORF">HNR67_003333</name>
</gene>
<evidence type="ECO:0000313" key="1">
    <source>
        <dbReference type="EMBL" id="MBB4677215.1"/>
    </source>
</evidence>
<protein>
    <submittedName>
        <fullName evidence="1">Uncharacterized protein</fullName>
    </submittedName>
</protein>
<dbReference type="AlphaFoldDB" id="A0A7W7C9U3"/>
<name>A0A7W7C9U3_9PSEU</name>
<dbReference type="Proteomes" id="UP000533598">
    <property type="component" value="Unassembled WGS sequence"/>
</dbReference>
<accession>A0A7W7C9U3</accession>
<dbReference type="EMBL" id="JACHMH010000001">
    <property type="protein sequence ID" value="MBB4677215.1"/>
    <property type="molecule type" value="Genomic_DNA"/>
</dbReference>
<organism evidence="1 2">
    <name type="scientific">Crossiella cryophila</name>
    <dbReference type="NCBI Taxonomy" id="43355"/>
    <lineage>
        <taxon>Bacteria</taxon>
        <taxon>Bacillati</taxon>
        <taxon>Actinomycetota</taxon>
        <taxon>Actinomycetes</taxon>
        <taxon>Pseudonocardiales</taxon>
        <taxon>Pseudonocardiaceae</taxon>
        <taxon>Crossiella</taxon>
    </lineage>
</organism>